<gene>
    <name evidence="2" type="ORF">O1433_03730</name>
</gene>
<dbReference type="PANTHER" id="PTHR22916:SF3">
    <property type="entry name" value="UDP-GLCNAC:BETAGAL BETA-1,3-N-ACETYLGLUCOSAMINYLTRANSFERASE-LIKE PROTEIN 1"/>
    <property type="match status" value="1"/>
</dbReference>
<evidence type="ECO:0000313" key="2">
    <source>
        <dbReference type="EMBL" id="MCZ2686608.1"/>
    </source>
</evidence>
<dbReference type="Proteomes" id="UP001079672">
    <property type="component" value="Unassembled WGS sequence"/>
</dbReference>
<name>A0A9Q4JBC4_BACFG</name>
<accession>A0A9Q4JBC4</accession>
<dbReference type="PANTHER" id="PTHR22916">
    <property type="entry name" value="GLYCOSYLTRANSFERASE"/>
    <property type="match status" value="1"/>
</dbReference>
<evidence type="ECO:0000313" key="3">
    <source>
        <dbReference type="Proteomes" id="UP001079672"/>
    </source>
</evidence>
<sequence>MKRKDNLLVSVCVLAYNSSKYILETLNSIKNQTYDTIELIISDDCSTDDTVALCTQWINRNFERFVNVKIITSTVNSGISANCNRAYNAANGKWIKGIAGDDLLLSNCITDNVNYVNEHEEIHVLLSDTVYFKNTKTGVKLLEHYHQSAGGGFWNKTAAEQHKLLYQKNYAEAPTLFIKSEICRMYPFNEKYKMIEDYPFWLTLTANGIKLYHISIKTVMYRLEDSATRSSKLLYREKYEDSFRLFYLLELKDTLYYHHHDIYKEFQIHFLCYDLALLLFKNRKNIITKTVNKTIRVILNFLAVV</sequence>
<evidence type="ECO:0000259" key="1">
    <source>
        <dbReference type="Pfam" id="PF00535"/>
    </source>
</evidence>
<dbReference type="Pfam" id="PF00535">
    <property type="entry name" value="Glycos_transf_2"/>
    <property type="match status" value="1"/>
</dbReference>
<dbReference type="EMBL" id="JAPTZU010000001">
    <property type="protein sequence ID" value="MCZ2686608.1"/>
    <property type="molecule type" value="Genomic_DNA"/>
</dbReference>
<dbReference type="InterPro" id="IPR029044">
    <property type="entry name" value="Nucleotide-diphossugar_trans"/>
</dbReference>
<dbReference type="Gene3D" id="3.90.550.10">
    <property type="entry name" value="Spore Coat Polysaccharide Biosynthesis Protein SpsA, Chain A"/>
    <property type="match status" value="1"/>
</dbReference>
<dbReference type="CDD" id="cd00761">
    <property type="entry name" value="Glyco_tranf_GTA_type"/>
    <property type="match status" value="1"/>
</dbReference>
<feature type="domain" description="Glycosyltransferase 2-like" evidence="1">
    <location>
        <begin position="10"/>
        <end position="160"/>
    </location>
</feature>
<dbReference type="SUPFAM" id="SSF53448">
    <property type="entry name" value="Nucleotide-diphospho-sugar transferases"/>
    <property type="match status" value="1"/>
</dbReference>
<reference evidence="2" key="1">
    <citation type="submission" date="2022-12" db="EMBL/GenBank/DDBJ databases">
        <title>Development of a Multilocus Sequence Typing Scheme for Bacteroides fragilis Based on Whole Genome Sequencing Data and Clinical Application.</title>
        <authorList>
            <person name="Nielsen F.D."/>
            <person name="Justesen U.S."/>
        </authorList>
    </citation>
    <scope>NUCLEOTIDE SEQUENCE</scope>
    <source>
        <strain evidence="2">BF_AM_ODE_DK_2015_4</strain>
    </source>
</reference>
<organism evidence="2 3">
    <name type="scientific">Bacteroides fragilis</name>
    <dbReference type="NCBI Taxonomy" id="817"/>
    <lineage>
        <taxon>Bacteria</taxon>
        <taxon>Pseudomonadati</taxon>
        <taxon>Bacteroidota</taxon>
        <taxon>Bacteroidia</taxon>
        <taxon>Bacteroidales</taxon>
        <taxon>Bacteroidaceae</taxon>
        <taxon>Bacteroides</taxon>
    </lineage>
</organism>
<dbReference type="GO" id="GO:0016758">
    <property type="term" value="F:hexosyltransferase activity"/>
    <property type="evidence" value="ECO:0007669"/>
    <property type="project" value="UniProtKB-ARBA"/>
</dbReference>
<dbReference type="InterPro" id="IPR001173">
    <property type="entry name" value="Glyco_trans_2-like"/>
</dbReference>
<comment type="caution">
    <text evidence="2">The sequence shown here is derived from an EMBL/GenBank/DDBJ whole genome shotgun (WGS) entry which is preliminary data.</text>
</comment>
<dbReference type="AlphaFoldDB" id="A0A9Q4JBC4"/>
<proteinExistence type="predicted"/>
<dbReference type="RefSeq" id="WP_234165306.1">
    <property type="nucleotide sequence ID" value="NZ_JAGJHE010000001.1"/>
</dbReference>
<protein>
    <submittedName>
        <fullName evidence="2">Glycosyltransferase family 2 protein</fullName>
    </submittedName>
</protein>